<dbReference type="PANTHER" id="PTHR44858">
    <property type="entry name" value="TETRATRICOPEPTIDE REPEAT PROTEIN 6"/>
    <property type="match status" value="1"/>
</dbReference>
<dbReference type="Proteomes" id="UP000823847">
    <property type="component" value="Unassembled WGS sequence"/>
</dbReference>
<evidence type="ECO:0000256" key="3">
    <source>
        <dbReference type="PROSITE-ProRule" id="PRU00339"/>
    </source>
</evidence>
<evidence type="ECO:0000256" key="1">
    <source>
        <dbReference type="ARBA" id="ARBA00022737"/>
    </source>
</evidence>
<dbReference type="SMART" id="SM00028">
    <property type="entry name" value="TPR"/>
    <property type="match status" value="5"/>
</dbReference>
<dbReference type="AlphaFoldDB" id="A0A9D1XPN0"/>
<evidence type="ECO:0000256" key="2">
    <source>
        <dbReference type="ARBA" id="ARBA00022803"/>
    </source>
</evidence>
<accession>A0A9D1XPN0</accession>
<dbReference type="SUPFAM" id="SSF48452">
    <property type="entry name" value="TPR-like"/>
    <property type="match status" value="1"/>
</dbReference>
<dbReference type="InterPro" id="IPR050498">
    <property type="entry name" value="Ycf3"/>
</dbReference>
<keyword evidence="4" id="KW-0732">Signal</keyword>
<protein>
    <submittedName>
        <fullName evidence="5">Tetratricopeptide repeat protein</fullName>
    </submittedName>
</protein>
<reference evidence="5" key="1">
    <citation type="journal article" date="2021" name="PeerJ">
        <title>Extensive microbial diversity within the chicken gut microbiome revealed by metagenomics and culture.</title>
        <authorList>
            <person name="Gilroy R."/>
            <person name="Ravi A."/>
            <person name="Getino M."/>
            <person name="Pursley I."/>
            <person name="Horton D.L."/>
            <person name="Alikhan N.F."/>
            <person name="Baker D."/>
            <person name="Gharbi K."/>
            <person name="Hall N."/>
            <person name="Watson M."/>
            <person name="Adriaenssens E.M."/>
            <person name="Foster-Nyarko E."/>
            <person name="Jarju S."/>
            <person name="Secka A."/>
            <person name="Antonio M."/>
            <person name="Oren A."/>
            <person name="Chaudhuri R.R."/>
            <person name="La Ragione R."/>
            <person name="Hildebrand F."/>
            <person name="Pallen M.J."/>
        </authorList>
    </citation>
    <scope>NUCLEOTIDE SEQUENCE</scope>
    <source>
        <strain evidence="5">ChiHecec2B26-12326</strain>
    </source>
</reference>
<proteinExistence type="predicted"/>
<organism evidence="5 6">
    <name type="scientific">Candidatus Parabacteroides intestinigallinarum</name>
    <dbReference type="NCBI Taxonomy" id="2838722"/>
    <lineage>
        <taxon>Bacteria</taxon>
        <taxon>Pseudomonadati</taxon>
        <taxon>Bacteroidota</taxon>
        <taxon>Bacteroidia</taxon>
        <taxon>Bacteroidales</taxon>
        <taxon>Tannerellaceae</taxon>
        <taxon>Parabacteroides</taxon>
    </lineage>
</organism>
<evidence type="ECO:0000313" key="5">
    <source>
        <dbReference type="EMBL" id="HIX85462.1"/>
    </source>
</evidence>
<dbReference type="PROSITE" id="PS50005">
    <property type="entry name" value="TPR"/>
    <property type="match status" value="2"/>
</dbReference>
<dbReference type="InterPro" id="IPR011990">
    <property type="entry name" value="TPR-like_helical_dom_sf"/>
</dbReference>
<keyword evidence="2 3" id="KW-0802">TPR repeat</keyword>
<keyword evidence="1" id="KW-0677">Repeat</keyword>
<reference evidence="5" key="2">
    <citation type="submission" date="2021-04" db="EMBL/GenBank/DDBJ databases">
        <authorList>
            <person name="Gilroy R."/>
        </authorList>
    </citation>
    <scope>NUCLEOTIDE SEQUENCE</scope>
    <source>
        <strain evidence="5">ChiHecec2B26-12326</strain>
    </source>
</reference>
<feature type="chain" id="PRO_5039708609" evidence="4">
    <location>
        <begin position="20"/>
        <end position="273"/>
    </location>
</feature>
<dbReference type="EMBL" id="DXEN01000014">
    <property type="protein sequence ID" value="HIX85462.1"/>
    <property type="molecule type" value="Genomic_DNA"/>
</dbReference>
<name>A0A9D1XPN0_9BACT</name>
<dbReference type="Gene3D" id="1.25.40.10">
    <property type="entry name" value="Tetratricopeptide repeat domain"/>
    <property type="match status" value="2"/>
</dbReference>
<sequence length="273" mass="31182">MRFLLTLAALLLAWGGAQAQTYEKYVEKSFDFIDKNDLVAAEESLKAAMRLEPGNPNNYALLMNLGTLQRRQGKREEAILSYTAALSQQPANETILENRASLYVEMGQMEKGMTDYNTLLALNPHHQDALYCRAMLFLQEKNYVAAEADFDKIIEVNERSIKGRLGYAILEKIRGNYLESERIFNYLISEMPREWSLYEARADLYFMMGKNARAMTDISRVFAESTPTADLYVLRGKVKLAQYEKTSAAADFQKALEMGYDPEVINELLKMTK</sequence>
<dbReference type="PANTHER" id="PTHR44858:SF1">
    <property type="entry name" value="UDP-N-ACETYLGLUCOSAMINE--PEPTIDE N-ACETYLGLUCOSAMINYLTRANSFERASE SPINDLY-RELATED"/>
    <property type="match status" value="1"/>
</dbReference>
<evidence type="ECO:0000256" key="4">
    <source>
        <dbReference type="SAM" id="SignalP"/>
    </source>
</evidence>
<gene>
    <name evidence="5" type="ORF">H9848_02485</name>
</gene>
<evidence type="ECO:0000313" key="6">
    <source>
        <dbReference type="Proteomes" id="UP000823847"/>
    </source>
</evidence>
<dbReference type="InterPro" id="IPR019734">
    <property type="entry name" value="TPR_rpt"/>
</dbReference>
<feature type="repeat" description="TPR" evidence="3">
    <location>
        <begin position="93"/>
        <end position="126"/>
    </location>
</feature>
<comment type="caution">
    <text evidence="5">The sequence shown here is derived from an EMBL/GenBank/DDBJ whole genome shotgun (WGS) entry which is preliminary data.</text>
</comment>
<dbReference type="Pfam" id="PF13432">
    <property type="entry name" value="TPR_16"/>
    <property type="match status" value="2"/>
</dbReference>
<feature type="repeat" description="TPR" evidence="3">
    <location>
        <begin position="59"/>
        <end position="92"/>
    </location>
</feature>
<feature type="signal peptide" evidence="4">
    <location>
        <begin position="1"/>
        <end position="19"/>
    </location>
</feature>